<sequence>MSSQALHRTRLDFYDDSHRRSVSQNKGTRAGTELDALQSLLAAWNTSTPKSSLVGWSSTQILPCRRNASRPQWQGVTCREFRCDPPCNSSTRVNISVVGFVFYQIYSMILRLWETHMQPIQRLCVHSCAASSNERTYKMCFVSEIWELHDNGFYGGRPDVYFSLKLEELDLSGNQLTGEYPR</sequence>
<name>A0A2K1KW20_PHYPA</name>
<keyword evidence="2" id="KW-0677">Repeat</keyword>
<evidence type="ECO:0000256" key="2">
    <source>
        <dbReference type="ARBA" id="ARBA00022737"/>
    </source>
</evidence>
<reference evidence="4 6" key="2">
    <citation type="journal article" date="2018" name="Plant J.">
        <title>The Physcomitrella patens chromosome-scale assembly reveals moss genome structure and evolution.</title>
        <authorList>
            <person name="Lang D."/>
            <person name="Ullrich K.K."/>
            <person name="Murat F."/>
            <person name="Fuchs J."/>
            <person name="Jenkins J."/>
            <person name="Haas F.B."/>
            <person name="Piednoel M."/>
            <person name="Gundlach H."/>
            <person name="Van Bel M."/>
            <person name="Meyberg R."/>
            <person name="Vives C."/>
            <person name="Morata J."/>
            <person name="Symeonidi A."/>
            <person name="Hiss M."/>
            <person name="Muchero W."/>
            <person name="Kamisugi Y."/>
            <person name="Saleh O."/>
            <person name="Blanc G."/>
            <person name="Decker E.L."/>
            <person name="van Gessel N."/>
            <person name="Grimwood J."/>
            <person name="Hayes R.D."/>
            <person name="Graham S.W."/>
            <person name="Gunter L.E."/>
            <person name="McDaniel S.F."/>
            <person name="Hoernstein S.N.W."/>
            <person name="Larsson A."/>
            <person name="Li F.W."/>
            <person name="Perroud P.F."/>
            <person name="Phillips J."/>
            <person name="Ranjan P."/>
            <person name="Rokshar D.S."/>
            <person name="Rothfels C.J."/>
            <person name="Schneider L."/>
            <person name="Shu S."/>
            <person name="Stevenson D.W."/>
            <person name="Thummler F."/>
            <person name="Tillich M."/>
            <person name="Villarreal Aguilar J.C."/>
            <person name="Widiez T."/>
            <person name="Wong G.K."/>
            <person name="Wymore A."/>
            <person name="Zhang Y."/>
            <person name="Zimmer A.D."/>
            <person name="Quatrano R.S."/>
            <person name="Mayer K.F.X."/>
            <person name="Goodstein D."/>
            <person name="Casacuberta J.M."/>
            <person name="Vandepoele K."/>
            <person name="Reski R."/>
            <person name="Cuming A.C."/>
            <person name="Tuskan G.A."/>
            <person name="Maumus F."/>
            <person name="Salse J."/>
            <person name="Schmutz J."/>
            <person name="Rensing S.A."/>
        </authorList>
    </citation>
    <scope>NUCLEOTIDE SEQUENCE [LARGE SCALE GENOMIC DNA]</scope>
    <source>
        <strain evidence="5 6">cv. Gransden 2004</strain>
    </source>
</reference>
<evidence type="ECO:0000313" key="4">
    <source>
        <dbReference type="EMBL" id="PNR57973.1"/>
    </source>
</evidence>
<feature type="domain" description="Leucine-rich repeat-containing N-terminal plant-type" evidence="3">
    <location>
        <begin position="32"/>
        <end position="78"/>
    </location>
</feature>
<evidence type="ECO:0000259" key="3">
    <source>
        <dbReference type="Pfam" id="PF08263"/>
    </source>
</evidence>
<dbReference type="Proteomes" id="UP000006727">
    <property type="component" value="Chromosome 3"/>
</dbReference>
<evidence type="ECO:0000313" key="6">
    <source>
        <dbReference type="Proteomes" id="UP000006727"/>
    </source>
</evidence>
<dbReference type="EnsemblPlants" id="Pp3c3_25810V3.1">
    <property type="protein sequence ID" value="Pp3c3_25810V3.1"/>
    <property type="gene ID" value="Pp3c3_25810"/>
</dbReference>
<dbReference type="EMBL" id="ABEU02000003">
    <property type="protein sequence ID" value="PNR57973.1"/>
    <property type="molecule type" value="Genomic_DNA"/>
</dbReference>
<dbReference type="Gramene" id="Pp3c3_25810V3.1">
    <property type="protein sequence ID" value="Pp3c3_25810V3.1"/>
    <property type="gene ID" value="Pp3c3_25810"/>
</dbReference>
<gene>
    <name evidence="4" type="ORF">PHYPA_004967</name>
</gene>
<keyword evidence="1" id="KW-0433">Leucine-rich repeat</keyword>
<keyword evidence="6" id="KW-1185">Reference proteome</keyword>
<accession>A0A2K1KW20</accession>
<organism evidence="4">
    <name type="scientific">Physcomitrium patens</name>
    <name type="common">Spreading-leaved earth moss</name>
    <name type="synonym">Physcomitrella patens</name>
    <dbReference type="NCBI Taxonomy" id="3218"/>
    <lineage>
        <taxon>Eukaryota</taxon>
        <taxon>Viridiplantae</taxon>
        <taxon>Streptophyta</taxon>
        <taxon>Embryophyta</taxon>
        <taxon>Bryophyta</taxon>
        <taxon>Bryophytina</taxon>
        <taxon>Bryopsida</taxon>
        <taxon>Funariidae</taxon>
        <taxon>Funariales</taxon>
        <taxon>Funariaceae</taxon>
        <taxon>Physcomitrium</taxon>
    </lineage>
</organism>
<dbReference type="AlphaFoldDB" id="A0A2K1KW20"/>
<dbReference type="Gene3D" id="3.80.10.10">
    <property type="entry name" value="Ribonuclease Inhibitor"/>
    <property type="match status" value="1"/>
</dbReference>
<dbReference type="Pfam" id="PF08263">
    <property type="entry name" value="LRRNT_2"/>
    <property type="match status" value="1"/>
</dbReference>
<reference evidence="5" key="3">
    <citation type="submission" date="2020-12" db="UniProtKB">
        <authorList>
            <consortium name="EnsemblPlants"/>
        </authorList>
    </citation>
    <scope>IDENTIFICATION</scope>
</reference>
<evidence type="ECO:0000256" key="1">
    <source>
        <dbReference type="ARBA" id="ARBA00022614"/>
    </source>
</evidence>
<evidence type="ECO:0000313" key="5">
    <source>
        <dbReference type="EnsemblPlants" id="Pp3c3_25810V3.1"/>
    </source>
</evidence>
<proteinExistence type="predicted"/>
<dbReference type="InterPro" id="IPR013210">
    <property type="entry name" value="LRR_N_plant-typ"/>
</dbReference>
<reference evidence="4 6" key="1">
    <citation type="journal article" date="2008" name="Science">
        <title>The Physcomitrella genome reveals evolutionary insights into the conquest of land by plants.</title>
        <authorList>
            <person name="Rensing S."/>
            <person name="Lang D."/>
            <person name="Zimmer A."/>
            <person name="Terry A."/>
            <person name="Salamov A."/>
            <person name="Shapiro H."/>
            <person name="Nishiyama T."/>
            <person name="Perroud P.-F."/>
            <person name="Lindquist E."/>
            <person name="Kamisugi Y."/>
            <person name="Tanahashi T."/>
            <person name="Sakakibara K."/>
            <person name="Fujita T."/>
            <person name="Oishi K."/>
            <person name="Shin-I T."/>
            <person name="Kuroki Y."/>
            <person name="Toyoda A."/>
            <person name="Suzuki Y."/>
            <person name="Hashimoto A."/>
            <person name="Yamaguchi K."/>
            <person name="Sugano A."/>
            <person name="Kohara Y."/>
            <person name="Fujiyama A."/>
            <person name="Anterola A."/>
            <person name="Aoki S."/>
            <person name="Ashton N."/>
            <person name="Barbazuk W.B."/>
            <person name="Barker E."/>
            <person name="Bennetzen J."/>
            <person name="Bezanilla M."/>
            <person name="Blankenship R."/>
            <person name="Cho S.H."/>
            <person name="Dutcher S."/>
            <person name="Estelle M."/>
            <person name="Fawcett J.A."/>
            <person name="Gundlach H."/>
            <person name="Hanada K."/>
            <person name="Heyl A."/>
            <person name="Hicks K.A."/>
            <person name="Hugh J."/>
            <person name="Lohr M."/>
            <person name="Mayer K."/>
            <person name="Melkozernov A."/>
            <person name="Murata T."/>
            <person name="Nelson D."/>
            <person name="Pils B."/>
            <person name="Prigge M."/>
            <person name="Reiss B."/>
            <person name="Renner T."/>
            <person name="Rombauts S."/>
            <person name="Rushton P."/>
            <person name="Sanderfoot A."/>
            <person name="Schween G."/>
            <person name="Shiu S.-H."/>
            <person name="Stueber K."/>
            <person name="Theodoulou F.L."/>
            <person name="Tu H."/>
            <person name="Van de Peer Y."/>
            <person name="Verrier P.J."/>
            <person name="Waters E."/>
            <person name="Wood A."/>
            <person name="Yang L."/>
            <person name="Cove D."/>
            <person name="Cuming A."/>
            <person name="Hasebe M."/>
            <person name="Lucas S."/>
            <person name="Mishler D.B."/>
            <person name="Reski R."/>
            <person name="Grigoriev I."/>
            <person name="Quatrano R.S."/>
            <person name="Boore J.L."/>
        </authorList>
    </citation>
    <scope>NUCLEOTIDE SEQUENCE [LARGE SCALE GENOMIC DNA]</scope>
    <source>
        <strain evidence="5 6">cv. Gransden 2004</strain>
    </source>
</reference>
<dbReference type="PaxDb" id="3218-PP1S288_29V6.1"/>
<protein>
    <recommendedName>
        <fullName evidence="3">Leucine-rich repeat-containing N-terminal plant-type domain-containing protein</fullName>
    </recommendedName>
</protein>
<dbReference type="InterPro" id="IPR032675">
    <property type="entry name" value="LRR_dom_sf"/>
</dbReference>
<dbReference type="InParanoid" id="A0A2K1KW20"/>